<dbReference type="RefSeq" id="WP_020511713.1">
    <property type="nucleotide sequence ID" value="NZ_JBIAZU010000003.1"/>
</dbReference>
<reference evidence="1 2" key="1">
    <citation type="submission" date="2024-10" db="EMBL/GenBank/DDBJ databases">
        <title>The Natural Products Discovery Center: Release of the First 8490 Sequenced Strains for Exploring Actinobacteria Biosynthetic Diversity.</title>
        <authorList>
            <person name="Kalkreuter E."/>
            <person name="Kautsar S.A."/>
            <person name="Yang D."/>
            <person name="Bader C.D."/>
            <person name="Teijaro C.N."/>
            <person name="Fluegel L."/>
            <person name="Davis C.M."/>
            <person name="Simpson J.R."/>
            <person name="Lauterbach L."/>
            <person name="Steele A.D."/>
            <person name="Gui C."/>
            <person name="Meng S."/>
            <person name="Li G."/>
            <person name="Viehrig K."/>
            <person name="Ye F."/>
            <person name="Su P."/>
            <person name="Kiefer A.F."/>
            <person name="Nichols A."/>
            <person name="Cepeda A.J."/>
            <person name="Yan W."/>
            <person name="Fan B."/>
            <person name="Jiang Y."/>
            <person name="Adhikari A."/>
            <person name="Zheng C.-J."/>
            <person name="Schuster L."/>
            <person name="Cowan T.M."/>
            <person name="Smanski M.J."/>
            <person name="Chevrette M.G."/>
            <person name="De Carvalho L.P.S."/>
            <person name="Shen B."/>
        </authorList>
    </citation>
    <scope>NUCLEOTIDE SEQUENCE [LARGE SCALE GENOMIC DNA]</scope>
    <source>
        <strain evidence="1 2">NPDC000087</strain>
    </source>
</reference>
<evidence type="ECO:0000313" key="1">
    <source>
        <dbReference type="EMBL" id="MFF5291847.1"/>
    </source>
</evidence>
<keyword evidence="2" id="KW-1185">Reference proteome</keyword>
<proteinExistence type="predicted"/>
<dbReference type="EMBL" id="JBIAZU010000003">
    <property type="protein sequence ID" value="MFF5291847.1"/>
    <property type="molecule type" value="Genomic_DNA"/>
</dbReference>
<dbReference type="Proteomes" id="UP001602245">
    <property type="component" value="Unassembled WGS sequence"/>
</dbReference>
<evidence type="ECO:0000313" key="2">
    <source>
        <dbReference type="Proteomes" id="UP001602245"/>
    </source>
</evidence>
<protein>
    <submittedName>
        <fullName evidence="1">Uncharacterized protein</fullName>
    </submittedName>
</protein>
<comment type="caution">
    <text evidence="1">The sequence shown here is derived from an EMBL/GenBank/DDBJ whole genome shotgun (WGS) entry which is preliminary data.</text>
</comment>
<accession>A0ABW6WEW9</accession>
<sequence length="80" mass="8379">MAPADVDHGDAALREYAAYLDLLREIGRNGAAAVQTLTVAHTASTAGQRRTALTTLAEHLARVTTAVHEGLAALEQETSP</sequence>
<name>A0ABW6WEW9_9ACTN</name>
<gene>
    <name evidence="1" type="ORF">ACFY35_20595</name>
</gene>
<organism evidence="1 2">
    <name type="scientific">Paractinoplanes globisporus</name>
    <dbReference type="NCBI Taxonomy" id="113565"/>
    <lineage>
        <taxon>Bacteria</taxon>
        <taxon>Bacillati</taxon>
        <taxon>Actinomycetota</taxon>
        <taxon>Actinomycetes</taxon>
        <taxon>Micromonosporales</taxon>
        <taxon>Micromonosporaceae</taxon>
        <taxon>Paractinoplanes</taxon>
    </lineage>
</organism>